<accession>A0A0B7AMU5</accession>
<organism evidence="1">
    <name type="scientific">Arion vulgaris</name>
    <dbReference type="NCBI Taxonomy" id="1028688"/>
    <lineage>
        <taxon>Eukaryota</taxon>
        <taxon>Metazoa</taxon>
        <taxon>Spiralia</taxon>
        <taxon>Lophotrochozoa</taxon>
        <taxon>Mollusca</taxon>
        <taxon>Gastropoda</taxon>
        <taxon>Heterobranchia</taxon>
        <taxon>Euthyneura</taxon>
        <taxon>Panpulmonata</taxon>
        <taxon>Eupulmonata</taxon>
        <taxon>Stylommatophora</taxon>
        <taxon>Helicina</taxon>
        <taxon>Arionoidea</taxon>
        <taxon>Arionidae</taxon>
        <taxon>Arion</taxon>
    </lineage>
</organism>
<proteinExistence type="predicted"/>
<dbReference type="EMBL" id="HACG01035489">
    <property type="protein sequence ID" value="CEK82354.1"/>
    <property type="molecule type" value="Transcribed_RNA"/>
</dbReference>
<dbReference type="EMBL" id="HACG01035490">
    <property type="protein sequence ID" value="CEK82355.1"/>
    <property type="molecule type" value="Transcribed_RNA"/>
</dbReference>
<name>A0A0B7AMU5_9EUPU</name>
<dbReference type="AlphaFoldDB" id="A0A0B7AMU5"/>
<evidence type="ECO:0000313" key="1">
    <source>
        <dbReference type="EMBL" id="CEK82354.1"/>
    </source>
</evidence>
<protein>
    <submittedName>
        <fullName evidence="1">Uncharacterized protein</fullName>
    </submittedName>
</protein>
<reference evidence="1" key="1">
    <citation type="submission" date="2014-12" db="EMBL/GenBank/DDBJ databases">
        <title>Insight into the proteome of Arion vulgaris.</title>
        <authorList>
            <person name="Aradska J."/>
            <person name="Bulat T."/>
            <person name="Smidak R."/>
            <person name="Sarate P."/>
            <person name="Gangsoo J."/>
            <person name="Sialana F."/>
            <person name="Bilban M."/>
            <person name="Lubec G."/>
        </authorList>
    </citation>
    <scope>NUCLEOTIDE SEQUENCE</scope>
    <source>
        <tissue evidence="1">Skin</tissue>
    </source>
</reference>
<gene>
    <name evidence="1" type="primary">ORF131026</name>
    <name evidence="2" type="synonym">ORF131034</name>
</gene>
<sequence>MIHVLRSSPQYFYQCKVTDHFSSVSINQKYFITNKVFMSGSFQFQTHLLHSG</sequence>
<evidence type="ECO:0000313" key="2">
    <source>
        <dbReference type="EMBL" id="CEK82355.1"/>
    </source>
</evidence>